<keyword evidence="3" id="KW-1185">Reference proteome</keyword>
<evidence type="ECO:0000313" key="3">
    <source>
        <dbReference type="Proteomes" id="UP000265520"/>
    </source>
</evidence>
<feature type="region of interest" description="Disordered" evidence="1">
    <location>
        <begin position="1"/>
        <end position="69"/>
    </location>
</feature>
<evidence type="ECO:0000313" key="2">
    <source>
        <dbReference type="EMBL" id="MCH81701.1"/>
    </source>
</evidence>
<dbReference type="Proteomes" id="UP000265520">
    <property type="component" value="Unassembled WGS sequence"/>
</dbReference>
<reference evidence="2 3" key="1">
    <citation type="journal article" date="2018" name="Front. Plant Sci.">
        <title>Red Clover (Trifolium pratense) and Zigzag Clover (T. medium) - A Picture of Genomic Similarities and Differences.</title>
        <authorList>
            <person name="Dluhosova J."/>
            <person name="Istvanek J."/>
            <person name="Nedelnik J."/>
            <person name="Repkova J."/>
        </authorList>
    </citation>
    <scope>NUCLEOTIDE SEQUENCE [LARGE SCALE GENOMIC DNA]</scope>
    <source>
        <strain evidence="3">cv. 10/8</strain>
        <tissue evidence="2">Leaf</tissue>
    </source>
</reference>
<organism evidence="2 3">
    <name type="scientific">Trifolium medium</name>
    <dbReference type="NCBI Taxonomy" id="97028"/>
    <lineage>
        <taxon>Eukaryota</taxon>
        <taxon>Viridiplantae</taxon>
        <taxon>Streptophyta</taxon>
        <taxon>Embryophyta</taxon>
        <taxon>Tracheophyta</taxon>
        <taxon>Spermatophyta</taxon>
        <taxon>Magnoliopsida</taxon>
        <taxon>eudicotyledons</taxon>
        <taxon>Gunneridae</taxon>
        <taxon>Pentapetalae</taxon>
        <taxon>rosids</taxon>
        <taxon>fabids</taxon>
        <taxon>Fabales</taxon>
        <taxon>Fabaceae</taxon>
        <taxon>Papilionoideae</taxon>
        <taxon>50 kb inversion clade</taxon>
        <taxon>NPAAA clade</taxon>
        <taxon>Hologalegina</taxon>
        <taxon>IRL clade</taxon>
        <taxon>Trifolieae</taxon>
        <taxon>Trifolium</taxon>
    </lineage>
</organism>
<sequence length="69" mass="7317">QTTQGPQAGDGRGVWHRTNRANEQIKDIVETSTTSESHIMTKRPRLENGTVAGTDIQMAGPAGQASQAA</sequence>
<accession>A0A392M359</accession>
<protein>
    <submittedName>
        <fullName evidence="2">Uncharacterized protein</fullName>
    </submittedName>
</protein>
<gene>
    <name evidence="2" type="ORF">A2U01_0002493</name>
</gene>
<comment type="caution">
    <text evidence="2">The sequence shown here is derived from an EMBL/GenBank/DDBJ whole genome shotgun (WGS) entry which is preliminary data.</text>
</comment>
<feature type="non-terminal residue" evidence="2">
    <location>
        <position position="1"/>
    </location>
</feature>
<evidence type="ECO:0000256" key="1">
    <source>
        <dbReference type="SAM" id="MobiDB-lite"/>
    </source>
</evidence>
<proteinExistence type="predicted"/>
<name>A0A392M359_9FABA</name>
<dbReference type="AlphaFoldDB" id="A0A392M359"/>
<dbReference type="EMBL" id="LXQA010002658">
    <property type="protein sequence ID" value="MCH81701.1"/>
    <property type="molecule type" value="Genomic_DNA"/>
</dbReference>